<dbReference type="Proteomes" id="UP001596233">
    <property type="component" value="Unassembled WGS sequence"/>
</dbReference>
<accession>A0ABW1V2Y4</accession>
<protein>
    <recommendedName>
        <fullName evidence="4">DUF5067 domain-containing protein</fullName>
    </recommendedName>
</protein>
<reference evidence="3" key="1">
    <citation type="journal article" date="2019" name="Int. J. Syst. Evol. Microbiol.">
        <title>The Global Catalogue of Microorganisms (GCM) 10K type strain sequencing project: providing services to taxonomists for standard genome sequencing and annotation.</title>
        <authorList>
            <consortium name="The Broad Institute Genomics Platform"/>
            <consortium name="The Broad Institute Genome Sequencing Center for Infectious Disease"/>
            <person name="Wu L."/>
            <person name="Ma J."/>
        </authorList>
    </citation>
    <scope>NUCLEOTIDE SEQUENCE [LARGE SCALE GENOMIC DNA]</scope>
    <source>
        <strain evidence="3">PCU 280</strain>
    </source>
</reference>
<evidence type="ECO:0000313" key="3">
    <source>
        <dbReference type="Proteomes" id="UP001596233"/>
    </source>
</evidence>
<feature type="chain" id="PRO_5045535820" description="DUF5067 domain-containing protein" evidence="1">
    <location>
        <begin position="26"/>
        <end position="152"/>
    </location>
</feature>
<gene>
    <name evidence="2" type="ORF">ACFP56_10905</name>
</gene>
<evidence type="ECO:0008006" key="4">
    <source>
        <dbReference type="Google" id="ProtNLM"/>
    </source>
</evidence>
<dbReference type="PROSITE" id="PS51257">
    <property type="entry name" value="PROKAR_LIPOPROTEIN"/>
    <property type="match status" value="1"/>
</dbReference>
<evidence type="ECO:0000256" key="1">
    <source>
        <dbReference type="SAM" id="SignalP"/>
    </source>
</evidence>
<dbReference type="EMBL" id="JBHSTE010000003">
    <property type="protein sequence ID" value="MFC6333134.1"/>
    <property type="molecule type" value="Genomic_DNA"/>
</dbReference>
<evidence type="ECO:0000313" key="2">
    <source>
        <dbReference type="EMBL" id="MFC6333134.1"/>
    </source>
</evidence>
<dbReference type="RefSeq" id="WP_379234270.1">
    <property type="nucleotide sequence ID" value="NZ_JBHSTE010000003.1"/>
</dbReference>
<proteinExistence type="predicted"/>
<organism evidence="2 3">
    <name type="scientific">Paenibacillus septentrionalis</name>
    <dbReference type="NCBI Taxonomy" id="429342"/>
    <lineage>
        <taxon>Bacteria</taxon>
        <taxon>Bacillati</taxon>
        <taxon>Bacillota</taxon>
        <taxon>Bacilli</taxon>
        <taxon>Bacillales</taxon>
        <taxon>Paenibacillaceae</taxon>
        <taxon>Paenibacillus</taxon>
    </lineage>
</organism>
<feature type="signal peptide" evidence="1">
    <location>
        <begin position="1"/>
        <end position="25"/>
    </location>
</feature>
<sequence length="152" mass="17486">MKKTQYLILLCMLILVVACSNSSIKAEPKAPDPFPVELSSRLSVFDVNVKEQSTTLKLLMTVSRNYEYHDNLKLNYTVFKTIDNTQEELINKKLLDNAVDLYVKKSITDEIKLIEFSKYLIRIESSYNSYGQSVSYLVDFDKNGVSILQLEK</sequence>
<keyword evidence="3" id="KW-1185">Reference proteome</keyword>
<keyword evidence="1" id="KW-0732">Signal</keyword>
<name>A0ABW1V2Y4_9BACL</name>
<comment type="caution">
    <text evidence="2">The sequence shown here is derived from an EMBL/GenBank/DDBJ whole genome shotgun (WGS) entry which is preliminary data.</text>
</comment>